<feature type="transmembrane region" description="Helical" evidence="1">
    <location>
        <begin position="6"/>
        <end position="22"/>
    </location>
</feature>
<dbReference type="AlphaFoldDB" id="A0A1M6DJ34"/>
<dbReference type="Proteomes" id="UP000184052">
    <property type="component" value="Unassembled WGS sequence"/>
</dbReference>
<evidence type="ECO:0000313" key="3">
    <source>
        <dbReference type="Proteomes" id="UP000184052"/>
    </source>
</evidence>
<organism evidence="2 3">
    <name type="scientific">Dethiosulfatibacter aminovorans DSM 17477</name>
    <dbReference type="NCBI Taxonomy" id="1121476"/>
    <lineage>
        <taxon>Bacteria</taxon>
        <taxon>Bacillati</taxon>
        <taxon>Bacillota</taxon>
        <taxon>Tissierellia</taxon>
        <taxon>Dethiosulfatibacter</taxon>
    </lineage>
</organism>
<dbReference type="PANTHER" id="PTHR36434">
    <property type="entry name" value="MEMBRANE PROTEASE YUGP-RELATED"/>
    <property type="match status" value="1"/>
</dbReference>
<accession>A0A1M6DJ34</accession>
<keyword evidence="1" id="KW-0472">Membrane</keyword>
<feature type="transmembrane region" description="Helical" evidence="1">
    <location>
        <begin position="130"/>
        <end position="163"/>
    </location>
</feature>
<keyword evidence="1" id="KW-0812">Transmembrane</keyword>
<sequence>MFFYDSTFLLLIPAIIISMYAQQKIQSTFRKYSRVFSGGSYSGHDIARMILDKNGLENIRIEHVRGNLTDHYDPRSGVLRLSDSVYGNRSIAAYGVAAHEVGHAIQHSKRYMPLEIRNSMAPVVSFSSRVVWLIILLGFFLGIAGFIKIGVFLFLAVVIFQLVTLPVEFDASSRAIVQLESLGILYDDDIKGARKVLNAAALTYVAAALTAVSQLVRLLILSGYGRRD</sequence>
<dbReference type="STRING" id="1121476.SAMN02745751_00930"/>
<evidence type="ECO:0000313" key="2">
    <source>
        <dbReference type="EMBL" id="SHI73069.1"/>
    </source>
</evidence>
<dbReference type="RefSeq" id="WP_073047880.1">
    <property type="nucleotide sequence ID" value="NZ_FQZL01000006.1"/>
</dbReference>
<dbReference type="Pfam" id="PF04298">
    <property type="entry name" value="Zn_peptidase_2"/>
    <property type="match status" value="1"/>
</dbReference>
<keyword evidence="1" id="KW-1133">Transmembrane helix</keyword>
<dbReference type="OrthoDB" id="9784298at2"/>
<name>A0A1M6DJ34_9FIRM</name>
<reference evidence="2 3" key="1">
    <citation type="submission" date="2016-11" db="EMBL/GenBank/DDBJ databases">
        <authorList>
            <person name="Jaros S."/>
            <person name="Januszkiewicz K."/>
            <person name="Wedrychowicz H."/>
        </authorList>
    </citation>
    <scope>NUCLEOTIDE SEQUENCE [LARGE SCALE GENOMIC DNA]</scope>
    <source>
        <strain evidence="2 3">DSM 17477</strain>
    </source>
</reference>
<evidence type="ECO:0000256" key="1">
    <source>
        <dbReference type="SAM" id="Phobius"/>
    </source>
</evidence>
<dbReference type="PANTHER" id="PTHR36434:SF1">
    <property type="entry name" value="MEMBRANE PROTEASE YUGP-RELATED"/>
    <property type="match status" value="1"/>
</dbReference>
<dbReference type="EMBL" id="FQZL01000006">
    <property type="protein sequence ID" value="SHI73069.1"/>
    <property type="molecule type" value="Genomic_DNA"/>
</dbReference>
<feature type="transmembrane region" description="Helical" evidence="1">
    <location>
        <begin position="201"/>
        <end position="220"/>
    </location>
</feature>
<gene>
    <name evidence="2" type="ORF">SAMN02745751_00930</name>
</gene>
<protein>
    <recommendedName>
        <fullName evidence="4">Neutral zinc metallopeptidase</fullName>
    </recommendedName>
</protein>
<proteinExistence type="predicted"/>
<dbReference type="InterPro" id="IPR007395">
    <property type="entry name" value="Zn_peptidase_2"/>
</dbReference>
<evidence type="ECO:0008006" key="4">
    <source>
        <dbReference type="Google" id="ProtNLM"/>
    </source>
</evidence>
<keyword evidence="3" id="KW-1185">Reference proteome</keyword>